<feature type="domain" description="AlgX/AlgJ SGNH hydrolase-like" evidence="7">
    <location>
        <begin position="236"/>
        <end position="343"/>
    </location>
</feature>
<comment type="pathway">
    <text evidence="2">Glycan biosynthesis; alginate biosynthesis.</text>
</comment>
<evidence type="ECO:0000256" key="5">
    <source>
        <dbReference type="ARBA" id="ARBA00022764"/>
    </source>
</evidence>
<dbReference type="EMBL" id="BAABDU010000003">
    <property type="protein sequence ID" value="GAA3759404.1"/>
    <property type="molecule type" value="Genomic_DNA"/>
</dbReference>
<sequence>MKKIIWKTTIFLIPFIILFAITELFFSKTESPDLLRLGYFPSIEKEYRSVFKEEFKRKTFFYEFLDNKNKKAKIFTIGDSFTEQDNFGYKNYLAEKYNVLNFNRFIFDNQIQTLYQLLNSSFLEDRKIEYVILENVERYFVYNVIRLDSLQISKGFHFNDLSEKRKTTKEKNEESFFSKKIIYFPLSMFRYYFGHDYLSNELIYNYNLKSDKLFSNNSKRLLFLSEDLWGLKFNNDLNEVKKMNNVLNDLSDKLSSKGIKLIVLPAPDKYDLYYDYIIDKTNFPKPLFFEYLGSLKKNYLYIDTKKILSAQLGRKKDIYFYDDSHWSPNASKIVSEEIVKIIRD</sequence>
<evidence type="ECO:0000256" key="4">
    <source>
        <dbReference type="ARBA" id="ARBA00022729"/>
    </source>
</evidence>
<evidence type="ECO:0000256" key="3">
    <source>
        <dbReference type="ARBA" id="ARBA00022679"/>
    </source>
</evidence>
<reference evidence="9" key="1">
    <citation type="journal article" date="2019" name="Int. J. Syst. Evol. Microbiol.">
        <title>The Global Catalogue of Microorganisms (GCM) 10K type strain sequencing project: providing services to taxonomists for standard genome sequencing and annotation.</title>
        <authorList>
            <consortium name="The Broad Institute Genomics Platform"/>
            <consortium name="The Broad Institute Genome Sequencing Center for Infectious Disease"/>
            <person name="Wu L."/>
            <person name="Ma J."/>
        </authorList>
    </citation>
    <scope>NUCLEOTIDE SEQUENCE [LARGE SCALE GENOMIC DNA]</scope>
    <source>
        <strain evidence="9">JCM 17337</strain>
    </source>
</reference>
<organism evidence="8 9">
    <name type="scientific">Flavobacterium ginsengiterrae</name>
    <dbReference type="NCBI Taxonomy" id="871695"/>
    <lineage>
        <taxon>Bacteria</taxon>
        <taxon>Pseudomonadati</taxon>
        <taxon>Bacteroidota</taxon>
        <taxon>Flavobacteriia</taxon>
        <taxon>Flavobacteriales</taxon>
        <taxon>Flavobacteriaceae</taxon>
        <taxon>Flavobacterium</taxon>
    </lineage>
</organism>
<keyword evidence="5" id="KW-0574">Periplasm</keyword>
<evidence type="ECO:0000256" key="1">
    <source>
        <dbReference type="ARBA" id="ARBA00004418"/>
    </source>
</evidence>
<dbReference type="InterPro" id="IPR031811">
    <property type="entry name" value="ALGX/ALGJ_SGNH-like"/>
</dbReference>
<keyword evidence="9" id="KW-1185">Reference proteome</keyword>
<evidence type="ECO:0000259" key="7">
    <source>
        <dbReference type="Pfam" id="PF16822"/>
    </source>
</evidence>
<evidence type="ECO:0000313" key="9">
    <source>
        <dbReference type="Proteomes" id="UP001500748"/>
    </source>
</evidence>
<evidence type="ECO:0000256" key="6">
    <source>
        <dbReference type="ARBA" id="ARBA00022841"/>
    </source>
</evidence>
<evidence type="ECO:0000256" key="2">
    <source>
        <dbReference type="ARBA" id="ARBA00005182"/>
    </source>
</evidence>
<keyword evidence="4" id="KW-0732">Signal</keyword>
<protein>
    <recommendedName>
        <fullName evidence="7">AlgX/AlgJ SGNH hydrolase-like domain-containing protein</fullName>
    </recommendedName>
</protein>
<dbReference type="Pfam" id="PF16822">
    <property type="entry name" value="ALGX"/>
    <property type="match status" value="1"/>
</dbReference>
<name>A0ABP7GCA8_9FLAO</name>
<keyword evidence="3" id="KW-0808">Transferase</keyword>
<proteinExistence type="predicted"/>
<dbReference type="Proteomes" id="UP001500748">
    <property type="component" value="Unassembled WGS sequence"/>
</dbReference>
<dbReference type="RefSeq" id="WP_345140552.1">
    <property type="nucleotide sequence ID" value="NZ_BAABDU010000003.1"/>
</dbReference>
<accession>A0ABP7GCA8</accession>
<gene>
    <name evidence="8" type="ORF">GCM10022423_07850</name>
</gene>
<keyword evidence="6" id="KW-0016">Alginate biosynthesis</keyword>
<comment type="caution">
    <text evidence="8">The sequence shown here is derived from an EMBL/GenBank/DDBJ whole genome shotgun (WGS) entry which is preliminary data.</text>
</comment>
<comment type="subcellular location">
    <subcellularLocation>
        <location evidence="1">Periplasm</location>
    </subcellularLocation>
</comment>
<evidence type="ECO:0000313" key="8">
    <source>
        <dbReference type="EMBL" id="GAA3759404.1"/>
    </source>
</evidence>